<accession>A0ABW9RGH4</accession>
<evidence type="ECO:0000313" key="2">
    <source>
        <dbReference type="EMBL" id="MTD28619.1"/>
    </source>
</evidence>
<dbReference type="SUPFAM" id="SSF89623">
    <property type="entry name" value="Ribose/Galactose isomerase RpiB/AlsB"/>
    <property type="match status" value="1"/>
</dbReference>
<dbReference type="RefSeq" id="WP_154753859.1">
    <property type="nucleotide sequence ID" value="NZ_WLZX01000007.1"/>
</dbReference>
<evidence type="ECO:0000256" key="1">
    <source>
        <dbReference type="ARBA" id="ARBA00008754"/>
    </source>
</evidence>
<dbReference type="Gene3D" id="3.40.1400.10">
    <property type="entry name" value="Sugar-phosphate isomerase, RpiB/LacA/LacB"/>
    <property type="match status" value="1"/>
</dbReference>
<comment type="caution">
    <text evidence="2">The sequence shown here is derived from an EMBL/GenBank/DDBJ whole genome shotgun (WGS) entry which is preliminary data.</text>
</comment>
<dbReference type="InterPro" id="IPR036569">
    <property type="entry name" value="RpiB_LacA_LacB_sf"/>
</dbReference>
<dbReference type="EMBL" id="WLZX01000007">
    <property type="protein sequence ID" value="MTD28619.1"/>
    <property type="molecule type" value="Genomic_DNA"/>
</dbReference>
<organism evidence="2 3">
    <name type="scientific">Erwinia sorbitola</name>
    <dbReference type="NCBI Taxonomy" id="2681984"/>
    <lineage>
        <taxon>Bacteria</taxon>
        <taxon>Pseudomonadati</taxon>
        <taxon>Pseudomonadota</taxon>
        <taxon>Gammaproteobacteria</taxon>
        <taxon>Enterobacterales</taxon>
        <taxon>Erwiniaceae</taxon>
        <taxon>Erwinia</taxon>
    </lineage>
</organism>
<evidence type="ECO:0000313" key="3">
    <source>
        <dbReference type="Proteomes" id="UP000480164"/>
    </source>
</evidence>
<dbReference type="InterPro" id="IPR003500">
    <property type="entry name" value="RpiB_LacA_LacB"/>
</dbReference>
<dbReference type="Proteomes" id="UP000480164">
    <property type="component" value="Unassembled WGS sequence"/>
</dbReference>
<reference evidence="2 3" key="1">
    <citation type="submission" date="2019-11" db="EMBL/GenBank/DDBJ databases">
        <title>Erwinia sp. nov., isolated from feces of birds in Tibet plateau of China.</title>
        <authorList>
            <person name="Ge Y."/>
        </authorList>
    </citation>
    <scope>NUCLEOTIDE SEQUENCE [LARGE SCALE GENOMIC DNA]</scope>
    <source>
        <strain evidence="2 3">J316</strain>
    </source>
</reference>
<dbReference type="Pfam" id="PF02502">
    <property type="entry name" value="LacAB_rpiB"/>
    <property type="match status" value="1"/>
</dbReference>
<proteinExistence type="inferred from homology"/>
<sequence length="97" mass="10975">MTRPVAQAIKTRCEYRVILACGKGIGISITVNKMDAAPLPIAQGETTVIGLAHCNNQKKRIPITRRLMHCCLPEINFSLQRYTHDSLRVYRLLIKEL</sequence>
<protein>
    <submittedName>
        <fullName evidence="2">Uncharacterized protein</fullName>
    </submittedName>
</protein>
<gene>
    <name evidence="2" type="ORF">GK011_16915</name>
</gene>
<comment type="similarity">
    <text evidence="1">Belongs to the LacAB/RpiB family.</text>
</comment>
<keyword evidence="3" id="KW-1185">Reference proteome</keyword>
<name>A0ABW9RGH4_9GAMM</name>